<keyword evidence="6" id="KW-0479">Metal-binding</keyword>
<evidence type="ECO:0000256" key="5">
    <source>
        <dbReference type="ARBA" id="ARBA00023125"/>
    </source>
</evidence>
<feature type="non-terminal residue" evidence="9">
    <location>
        <position position="1"/>
    </location>
</feature>
<dbReference type="Gene3D" id="3.30.70.270">
    <property type="match status" value="2"/>
</dbReference>
<dbReference type="InterPro" id="IPR000477">
    <property type="entry name" value="RT_dom"/>
</dbReference>
<feature type="domain" description="Reverse transcriptase" evidence="8">
    <location>
        <begin position="447"/>
        <end position="625"/>
    </location>
</feature>
<evidence type="ECO:0000256" key="4">
    <source>
        <dbReference type="ARBA" id="ARBA00022750"/>
    </source>
</evidence>
<dbReference type="InterPro" id="IPR036875">
    <property type="entry name" value="Znf_CCHC_sf"/>
</dbReference>
<keyword evidence="4" id="KW-0064">Aspartyl protease</keyword>
<dbReference type="SMART" id="SM00343">
    <property type="entry name" value="ZnF_C2HC"/>
    <property type="match status" value="2"/>
</dbReference>
<evidence type="ECO:0000313" key="9">
    <source>
        <dbReference type="EMBL" id="KAL0198626.1"/>
    </source>
</evidence>
<dbReference type="AlphaFoldDB" id="A0ABD0RJK8"/>
<evidence type="ECO:0000259" key="8">
    <source>
        <dbReference type="PROSITE" id="PS50878"/>
    </source>
</evidence>
<accession>A0ABD0RJK8</accession>
<sequence length="872" mass="98688">EKYTDKQTRMAGLVGQIGPYDETVEQWSSYTEWFDYFVKANGIRDEVLVPTFLSVMGSKTYNLLRSLVQPNKPGDCLFKDIVALLQEHYAPKPLIIAERFRFHKRNQLEGESIAQFVAVLKRLSEHCEFGTALNDTIRDRFVCRLRSETIQKRLLCESNLTLERAKEISVSMEMAAKEVQELSVSSQVHKVYSEKMKPDGKKACYCCGKSGHLAQECWFKDKDCRNCGKKGHIERACQNKKLTVNEKVNPTVEPRKGYVRKNKKKRVNQVEYIGKDEDESDENEFSHVMSVSSNSDGYWVTPLLDGEAVPMQVDTGSAVLLVAESTYLEKRPHLCPKEANLTLKSYTGELVPLSGVVDVTVELNKQKVKLPLYIVKGSSHTALMGRAWLEKIKLNWQEVFGDKLGNMKDITVKLAIKPDSKPKCLKARPVPYAIKPKVETELDRLEETGVLKKVSVSEWATPIVPILKKDGTVRICGDFKVTVNPVLTVEQYPLPLIEDLFAGLSGGQKFSKIDLCHAYLQMQVDPVSQELLTIVTHKGLYRYQRLPFGITSAPALFQRAMDQILSGLDGVQCYLDDLLITGKDDEDHLRNLSATLQRLKEYGLWVKKDKCEFFQPTIEYLGHVIDSAGLHTASSKVKAIVDAPSPKNVSQLRSFLELLTYYAKFMPNLASRLRPLHELLNKSKQWKWSDRCEKAFRDVKSVLTQSKVLTHYNPSLLIQLACDASPYGVGAVLSHVMPTGQSPSNYAQIEREALAIVFGVKKFHQYLFGRRFTLLTDHRPLTSIFGPQTGIPPLVANRMQRWALLLSAHQYDIKYRRSEQHCNADGLSRLPLSDTSSEGSQADIFYFKEVQSAPVTAAQKFWPGSLMEREES</sequence>
<keyword evidence="6" id="KW-0862">Zinc</keyword>
<comment type="caution">
    <text evidence="9">The sequence shown here is derived from an EMBL/GenBank/DDBJ whole genome shotgun (WGS) entry which is preliminary data.</text>
</comment>
<dbReference type="InterPro" id="IPR043502">
    <property type="entry name" value="DNA/RNA_pol_sf"/>
</dbReference>
<dbReference type="InterPro" id="IPR021109">
    <property type="entry name" value="Peptidase_aspartic_dom_sf"/>
</dbReference>
<evidence type="ECO:0000259" key="7">
    <source>
        <dbReference type="PROSITE" id="PS50158"/>
    </source>
</evidence>
<dbReference type="CDD" id="cd01647">
    <property type="entry name" value="RT_LTR"/>
    <property type="match status" value="1"/>
</dbReference>
<dbReference type="GO" id="GO:0003677">
    <property type="term" value="F:DNA binding"/>
    <property type="evidence" value="ECO:0007669"/>
    <property type="project" value="UniProtKB-KW"/>
</dbReference>
<dbReference type="InterPro" id="IPR050951">
    <property type="entry name" value="Retrovirus_Pol_polyprotein"/>
</dbReference>
<dbReference type="PROSITE" id="PS50158">
    <property type="entry name" value="ZF_CCHC"/>
    <property type="match status" value="2"/>
</dbReference>
<gene>
    <name evidence="9" type="ORF">M9458_007166</name>
</gene>
<dbReference type="PANTHER" id="PTHR37984:SF13">
    <property type="entry name" value="RIBONUCLEASE H"/>
    <property type="match status" value="1"/>
</dbReference>
<keyword evidence="4" id="KW-0378">Hydrolase</keyword>
<dbReference type="InterPro" id="IPR001878">
    <property type="entry name" value="Znf_CCHC"/>
</dbReference>
<evidence type="ECO:0000256" key="1">
    <source>
        <dbReference type="ARBA" id="ARBA00010879"/>
    </source>
</evidence>
<comment type="similarity">
    <text evidence="1">Belongs to the beta type-B retroviral polymerase family. HERV class-II K(HML-2) pol subfamily.</text>
</comment>
<dbReference type="GO" id="GO:0004523">
    <property type="term" value="F:RNA-DNA hybrid ribonuclease activity"/>
    <property type="evidence" value="ECO:0007669"/>
    <property type="project" value="UniProtKB-EC"/>
</dbReference>
<dbReference type="GO" id="GO:0008270">
    <property type="term" value="F:zinc ion binding"/>
    <property type="evidence" value="ECO:0007669"/>
    <property type="project" value="UniProtKB-KW"/>
</dbReference>
<evidence type="ECO:0000256" key="3">
    <source>
        <dbReference type="ARBA" id="ARBA00022670"/>
    </source>
</evidence>
<dbReference type="GO" id="GO:0004190">
    <property type="term" value="F:aspartic-type endopeptidase activity"/>
    <property type="evidence" value="ECO:0007669"/>
    <property type="project" value="UniProtKB-KW"/>
</dbReference>
<evidence type="ECO:0000313" key="10">
    <source>
        <dbReference type="Proteomes" id="UP001529510"/>
    </source>
</evidence>
<dbReference type="PROSITE" id="PS50878">
    <property type="entry name" value="RT_POL"/>
    <property type="match status" value="1"/>
</dbReference>
<dbReference type="Pfam" id="PF00078">
    <property type="entry name" value="RVT_1"/>
    <property type="match status" value="1"/>
</dbReference>
<proteinExistence type="inferred from homology"/>
<dbReference type="SUPFAM" id="SSF57756">
    <property type="entry name" value="Retrovirus zinc finger-like domains"/>
    <property type="match status" value="1"/>
</dbReference>
<dbReference type="Pfam" id="PF17919">
    <property type="entry name" value="RT_RNaseH_2"/>
    <property type="match status" value="1"/>
</dbReference>
<keyword evidence="5" id="KW-0238">DNA-binding</keyword>
<protein>
    <recommendedName>
        <fullName evidence="2">ribonuclease H</fullName>
        <ecNumber evidence="2">3.1.26.4</ecNumber>
    </recommendedName>
</protein>
<organism evidence="9 10">
    <name type="scientific">Cirrhinus mrigala</name>
    <name type="common">Mrigala</name>
    <dbReference type="NCBI Taxonomy" id="683832"/>
    <lineage>
        <taxon>Eukaryota</taxon>
        <taxon>Metazoa</taxon>
        <taxon>Chordata</taxon>
        <taxon>Craniata</taxon>
        <taxon>Vertebrata</taxon>
        <taxon>Euteleostomi</taxon>
        <taxon>Actinopterygii</taxon>
        <taxon>Neopterygii</taxon>
        <taxon>Teleostei</taxon>
        <taxon>Ostariophysi</taxon>
        <taxon>Cypriniformes</taxon>
        <taxon>Cyprinidae</taxon>
        <taxon>Labeoninae</taxon>
        <taxon>Labeonini</taxon>
        <taxon>Cirrhinus</taxon>
    </lineage>
</organism>
<dbReference type="SUPFAM" id="SSF56672">
    <property type="entry name" value="DNA/RNA polymerases"/>
    <property type="match status" value="1"/>
</dbReference>
<dbReference type="FunFam" id="3.30.70.270:FF:000026">
    <property type="entry name" value="Transposon Ty3-G Gag-Pol polyprotein"/>
    <property type="match status" value="1"/>
</dbReference>
<evidence type="ECO:0000256" key="2">
    <source>
        <dbReference type="ARBA" id="ARBA00012180"/>
    </source>
</evidence>
<reference evidence="9 10" key="1">
    <citation type="submission" date="2024-05" db="EMBL/GenBank/DDBJ databases">
        <title>Genome sequencing and assembly of Indian major carp, Cirrhinus mrigala (Hamilton, 1822).</title>
        <authorList>
            <person name="Mohindra V."/>
            <person name="Chowdhury L.M."/>
            <person name="Lal K."/>
            <person name="Jena J.K."/>
        </authorList>
    </citation>
    <scope>NUCLEOTIDE SEQUENCE [LARGE SCALE GENOMIC DNA]</scope>
    <source>
        <strain evidence="9">CM1030</strain>
        <tissue evidence="9">Blood</tissue>
    </source>
</reference>
<dbReference type="PANTHER" id="PTHR37984">
    <property type="entry name" value="PROTEIN CBG26694"/>
    <property type="match status" value="1"/>
</dbReference>
<keyword evidence="3" id="KW-0645">Protease</keyword>
<feature type="domain" description="CCHC-type" evidence="7">
    <location>
        <begin position="224"/>
        <end position="239"/>
    </location>
</feature>
<feature type="domain" description="CCHC-type" evidence="7">
    <location>
        <begin position="204"/>
        <end position="217"/>
    </location>
</feature>
<dbReference type="GO" id="GO:0006508">
    <property type="term" value="P:proteolysis"/>
    <property type="evidence" value="ECO:0007669"/>
    <property type="project" value="UniProtKB-KW"/>
</dbReference>
<dbReference type="Proteomes" id="UP001529510">
    <property type="component" value="Unassembled WGS sequence"/>
</dbReference>
<keyword evidence="10" id="KW-1185">Reference proteome</keyword>
<dbReference type="Gene3D" id="4.10.60.10">
    <property type="entry name" value="Zinc finger, CCHC-type"/>
    <property type="match status" value="1"/>
</dbReference>
<dbReference type="Gene3D" id="3.10.10.10">
    <property type="entry name" value="HIV Type 1 Reverse Transcriptase, subunit A, domain 1"/>
    <property type="match status" value="1"/>
</dbReference>
<evidence type="ECO:0000256" key="6">
    <source>
        <dbReference type="PROSITE-ProRule" id="PRU00047"/>
    </source>
</evidence>
<name>A0ABD0RJK8_CIRMR</name>
<dbReference type="EC" id="3.1.26.4" evidence="2"/>
<keyword evidence="6" id="KW-0863">Zinc-finger</keyword>
<dbReference type="CDD" id="cd09274">
    <property type="entry name" value="RNase_HI_RT_Ty3"/>
    <property type="match status" value="1"/>
</dbReference>
<dbReference type="SUPFAM" id="SSF50630">
    <property type="entry name" value="Acid proteases"/>
    <property type="match status" value="1"/>
</dbReference>
<dbReference type="InterPro" id="IPR043128">
    <property type="entry name" value="Rev_trsase/Diguanyl_cyclase"/>
</dbReference>
<dbReference type="InterPro" id="IPR041577">
    <property type="entry name" value="RT_RNaseH_2"/>
</dbReference>
<dbReference type="EMBL" id="JAMKFB020000003">
    <property type="protein sequence ID" value="KAL0198626.1"/>
    <property type="molecule type" value="Genomic_DNA"/>
</dbReference>